<dbReference type="RefSeq" id="WP_346041395.1">
    <property type="nucleotide sequence ID" value="NZ_BAAACP010000001.1"/>
</dbReference>
<keyword evidence="1" id="KW-0812">Transmembrane</keyword>
<organism evidence="2 3">
    <name type="scientific">Paraclostridium tenue</name>
    <dbReference type="NCBI Taxonomy" id="1737"/>
    <lineage>
        <taxon>Bacteria</taxon>
        <taxon>Bacillati</taxon>
        <taxon>Bacillota</taxon>
        <taxon>Clostridia</taxon>
        <taxon>Peptostreptococcales</taxon>
        <taxon>Peptostreptococcaceae</taxon>
        <taxon>Paraclostridium</taxon>
    </lineage>
</organism>
<keyword evidence="1" id="KW-1133">Transmembrane helix</keyword>
<gene>
    <name evidence="2" type="ORF">GCM10008917_02990</name>
</gene>
<evidence type="ECO:0008006" key="4">
    <source>
        <dbReference type="Google" id="ProtNLM"/>
    </source>
</evidence>
<name>A0ABN1LX94_9FIRM</name>
<feature type="transmembrane region" description="Helical" evidence="1">
    <location>
        <begin position="6"/>
        <end position="26"/>
    </location>
</feature>
<keyword evidence="1" id="KW-0472">Membrane</keyword>
<comment type="caution">
    <text evidence="2">The sequence shown here is derived from an EMBL/GenBank/DDBJ whole genome shotgun (WGS) entry which is preliminary data.</text>
</comment>
<reference evidence="2 3" key="1">
    <citation type="journal article" date="2019" name="Int. J. Syst. Evol. Microbiol.">
        <title>The Global Catalogue of Microorganisms (GCM) 10K type strain sequencing project: providing services to taxonomists for standard genome sequencing and annotation.</title>
        <authorList>
            <consortium name="The Broad Institute Genomics Platform"/>
            <consortium name="The Broad Institute Genome Sequencing Center for Infectious Disease"/>
            <person name="Wu L."/>
            <person name="Ma J."/>
        </authorList>
    </citation>
    <scope>NUCLEOTIDE SEQUENCE [LARGE SCALE GENOMIC DNA]</scope>
    <source>
        <strain evidence="2 3">JCM 6486</strain>
    </source>
</reference>
<accession>A0ABN1LX94</accession>
<sequence>MKKLLYLIPIIILTIILIIGCSDKTVERKVNEDKIIPNTLTSEMGRGKIIITTPTNNSEDKETPVIYIDDYKGLVQLGLESKDFDSSKSSYIYIDGKLNTIEELGKSSSINLTICEEDLNEGMHKIEVLQFDNNKTSGTPITYKNCSYKIYKR</sequence>
<proteinExistence type="predicted"/>
<evidence type="ECO:0000313" key="2">
    <source>
        <dbReference type="EMBL" id="GAA0861482.1"/>
    </source>
</evidence>
<dbReference type="EMBL" id="BAAACP010000001">
    <property type="protein sequence ID" value="GAA0861482.1"/>
    <property type="molecule type" value="Genomic_DNA"/>
</dbReference>
<protein>
    <recommendedName>
        <fullName evidence="4">Lipoprotein</fullName>
    </recommendedName>
</protein>
<dbReference type="Proteomes" id="UP001400965">
    <property type="component" value="Unassembled WGS sequence"/>
</dbReference>
<dbReference type="PROSITE" id="PS51257">
    <property type="entry name" value="PROKAR_LIPOPROTEIN"/>
    <property type="match status" value="1"/>
</dbReference>
<keyword evidence="3" id="KW-1185">Reference proteome</keyword>
<evidence type="ECO:0000313" key="3">
    <source>
        <dbReference type="Proteomes" id="UP001400965"/>
    </source>
</evidence>
<evidence type="ECO:0000256" key="1">
    <source>
        <dbReference type="SAM" id="Phobius"/>
    </source>
</evidence>